<evidence type="ECO:0000313" key="24">
    <source>
        <dbReference type="Proteomes" id="UP000298787"/>
    </source>
</evidence>
<proteinExistence type="predicted"/>
<keyword evidence="9" id="KW-0479">Metal-binding</keyword>
<evidence type="ECO:0000256" key="3">
    <source>
        <dbReference type="ARBA" id="ARBA00022454"/>
    </source>
</evidence>
<evidence type="ECO:0000256" key="12">
    <source>
        <dbReference type="ARBA" id="ARBA00022853"/>
    </source>
</evidence>
<gene>
    <name evidence="23" type="ORF">D9C73_027881</name>
</gene>
<evidence type="ECO:0000256" key="5">
    <source>
        <dbReference type="ARBA" id="ARBA00022603"/>
    </source>
</evidence>
<dbReference type="Pfam" id="PF00856">
    <property type="entry name" value="SET"/>
    <property type="match status" value="1"/>
</dbReference>
<keyword evidence="6" id="KW-0132">Cell division</keyword>
<evidence type="ECO:0000256" key="9">
    <source>
        <dbReference type="ARBA" id="ARBA00022723"/>
    </source>
</evidence>
<dbReference type="EC" id="2.1.1.366" evidence="15"/>
<evidence type="ECO:0000256" key="19">
    <source>
        <dbReference type="SAM" id="MobiDB-lite"/>
    </source>
</evidence>
<keyword evidence="3" id="KW-0158">Chromosome</keyword>
<keyword evidence="24" id="KW-1185">Reference proteome</keyword>
<evidence type="ECO:0000256" key="8">
    <source>
        <dbReference type="ARBA" id="ARBA00022691"/>
    </source>
</evidence>
<dbReference type="PANTHER" id="PTHR46024:SF3">
    <property type="entry name" value="HISTONE-LYSINE N-METHYLTRANSFERASE SETDB2"/>
    <property type="match status" value="1"/>
</dbReference>
<evidence type="ECO:0000256" key="16">
    <source>
        <dbReference type="ARBA" id="ARBA00040299"/>
    </source>
</evidence>
<keyword evidence="4" id="KW-0217">Developmental protein</keyword>
<keyword evidence="8" id="KW-0949">S-adenosyl-L-methionine</keyword>
<protein>
    <recommendedName>
        <fullName evidence="16">Histone-lysine N-methyltransferase SETDB2</fullName>
        <ecNumber evidence="15">2.1.1.366</ecNumber>
    </recommendedName>
    <alternativeName>
        <fullName evidence="17">SET domain bifurcated 2</fullName>
    </alternativeName>
</protein>
<dbReference type="InterPro" id="IPR051516">
    <property type="entry name" value="SETDB_methyltransferase"/>
</dbReference>
<evidence type="ECO:0000256" key="7">
    <source>
        <dbReference type="ARBA" id="ARBA00022679"/>
    </source>
</evidence>
<organism evidence="23 24">
    <name type="scientific">Collichthys lucidus</name>
    <name type="common">Big head croaker</name>
    <name type="synonym">Sciaena lucida</name>
    <dbReference type="NCBI Taxonomy" id="240159"/>
    <lineage>
        <taxon>Eukaryota</taxon>
        <taxon>Metazoa</taxon>
        <taxon>Chordata</taxon>
        <taxon>Craniata</taxon>
        <taxon>Vertebrata</taxon>
        <taxon>Euteleostomi</taxon>
        <taxon>Actinopterygii</taxon>
        <taxon>Neopterygii</taxon>
        <taxon>Teleostei</taxon>
        <taxon>Neoteleostei</taxon>
        <taxon>Acanthomorphata</taxon>
        <taxon>Eupercaria</taxon>
        <taxon>Sciaenidae</taxon>
        <taxon>Collichthys</taxon>
    </lineage>
</organism>
<dbReference type="GO" id="GO:0008270">
    <property type="term" value="F:zinc ion binding"/>
    <property type="evidence" value="ECO:0007669"/>
    <property type="project" value="InterPro"/>
</dbReference>
<sequence>MAVTSTYDSGLNAAAHADVFCSGRGLQWLRLQLDTIAVFTLLAPLAPEQLDQPNSDVTLRSTRLPVPGPGPWSVLPLNGRANVDMELDPQEVGKTTRLLLTCGPGPGLQWTGSAVDRVCSGPGLLWSERAKAFWSEENVDEVFSGVCAYVAHLKRVLKKNTATDKEYVQALKLLESLDVSPPASTQDSSVFQVVIGSGEPLPADSSPSCSPSAAPPAGREELLPPLTPESCSMNPTAAASLPSMPQCTPAFWAQNPLKVPLLCGFKRLTAVPLMSSRGGVAPDDQGAERPACEDVQDWDVIYKTPCGQSLRNHDDVMRFLLATGGYDILQVDFFTFNSSVRLDPPQSAGPRRPELDLSRGVEPTPVELCTGDGGARPADFRYRKERWPHGCFLSRGPALFTACCDCTDGCSDAELCACAAMTGAGRHYSHHRLHEPVPSGVYECGPWCGCDRARCQNRLVQRGIRVRLQVFPTDDRGWVCVAVTTWTGHVRVHIRRVPSPTEPPSPKLTRTDLPSDDEVEVVTEWLAPPVLEGQSNLLEPTSPPLHVPVIQRPADANATTTTPQDRDKTVLVGGPEPPSPSRGSGERSPAQGKEVQAVNGTEPKSQKSLKRAMKVEDVNFLDASKEGNVSRFLNHSCQPNLFIQNVFTDSHDPAFPVIAFFTSRVVKAGTELTWNYSADTHRKQEVPCHCGSDGCRGQFSVEENLCELCEVEGEAR</sequence>
<dbReference type="Pfam" id="PF05033">
    <property type="entry name" value="Pre-SET"/>
    <property type="match status" value="1"/>
</dbReference>
<dbReference type="GO" id="GO:0051301">
    <property type="term" value="P:cell division"/>
    <property type="evidence" value="ECO:0007669"/>
    <property type="project" value="UniProtKB-KW"/>
</dbReference>
<dbReference type="PROSITE" id="PS50867">
    <property type="entry name" value="PRE_SET"/>
    <property type="match status" value="1"/>
</dbReference>
<dbReference type="CDD" id="cd00122">
    <property type="entry name" value="MBD"/>
    <property type="match status" value="1"/>
</dbReference>
<dbReference type="InterPro" id="IPR007728">
    <property type="entry name" value="Pre-SET_dom"/>
</dbReference>
<keyword evidence="10" id="KW-0498">Mitosis</keyword>
<dbReference type="Pfam" id="PF01429">
    <property type="entry name" value="MBD"/>
    <property type="match status" value="1"/>
</dbReference>
<dbReference type="Proteomes" id="UP000298787">
    <property type="component" value="Unassembled WGS sequence"/>
</dbReference>
<keyword evidence="13" id="KW-0539">Nucleus</keyword>
<keyword evidence="12" id="KW-0156">Chromatin regulator</keyword>
<keyword evidence="7 23" id="KW-0808">Transferase</keyword>
<comment type="subcellular location">
    <subcellularLocation>
        <location evidence="2">Chromosome</location>
    </subcellularLocation>
    <subcellularLocation>
        <location evidence="1">Nucleus</location>
    </subcellularLocation>
</comment>
<feature type="domain" description="SET" evidence="20">
    <location>
        <begin position="466"/>
        <end position="677"/>
    </location>
</feature>
<evidence type="ECO:0000256" key="4">
    <source>
        <dbReference type="ARBA" id="ARBA00022473"/>
    </source>
</evidence>
<evidence type="ECO:0000256" key="15">
    <source>
        <dbReference type="ARBA" id="ARBA00039052"/>
    </source>
</evidence>
<comment type="catalytic activity">
    <reaction evidence="18">
        <text>N(6),N(6)-dimethyl-L-lysyl(9)-[histone H3] + S-adenosyl-L-methionine = N(6),N(6),N(6)-trimethyl-L-lysyl(9)-[histone H3] + S-adenosyl-L-homocysteine + H(+)</text>
        <dbReference type="Rhea" id="RHEA:60288"/>
        <dbReference type="Rhea" id="RHEA-COMP:15538"/>
        <dbReference type="Rhea" id="RHEA-COMP:15541"/>
        <dbReference type="ChEBI" id="CHEBI:15378"/>
        <dbReference type="ChEBI" id="CHEBI:57856"/>
        <dbReference type="ChEBI" id="CHEBI:59789"/>
        <dbReference type="ChEBI" id="CHEBI:61961"/>
        <dbReference type="ChEBI" id="CHEBI:61976"/>
        <dbReference type="EC" id="2.1.1.366"/>
    </reaction>
</comment>
<feature type="compositionally biased region" description="Low complexity" evidence="19">
    <location>
        <begin position="202"/>
        <end position="217"/>
    </location>
</feature>
<evidence type="ECO:0000256" key="6">
    <source>
        <dbReference type="ARBA" id="ARBA00022618"/>
    </source>
</evidence>
<evidence type="ECO:0000256" key="10">
    <source>
        <dbReference type="ARBA" id="ARBA00022776"/>
    </source>
</evidence>
<dbReference type="SUPFAM" id="SSF82199">
    <property type="entry name" value="SET domain"/>
    <property type="match status" value="1"/>
</dbReference>
<dbReference type="SMART" id="SM00317">
    <property type="entry name" value="SET"/>
    <property type="match status" value="1"/>
</dbReference>
<dbReference type="GO" id="GO:0010629">
    <property type="term" value="P:negative regulation of gene expression"/>
    <property type="evidence" value="ECO:0007669"/>
    <property type="project" value="TreeGrafter"/>
</dbReference>
<evidence type="ECO:0000259" key="22">
    <source>
        <dbReference type="PROSITE" id="PS50868"/>
    </source>
</evidence>
<keyword evidence="14" id="KW-0131">Cell cycle</keyword>
<dbReference type="PANTHER" id="PTHR46024">
    <property type="entry name" value="HISTONE-LYSINE N-METHYLTRANSFERASE EGGLESS"/>
    <property type="match status" value="1"/>
</dbReference>
<dbReference type="GO" id="GO:0005694">
    <property type="term" value="C:chromosome"/>
    <property type="evidence" value="ECO:0007669"/>
    <property type="project" value="UniProtKB-SubCell"/>
</dbReference>
<dbReference type="PROSITE" id="PS50280">
    <property type="entry name" value="SET"/>
    <property type="match status" value="1"/>
</dbReference>
<evidence type="ECO:0000313" key="23">
    <source>
        <dbReference type="EMBL" id="TKS65394.1"/>
    </source>
</evidence>
<feature type="domain" description="Pre-SET" evidence="21">
    <location>
        <begin position="402"/>
        <end position="463"/>
    </location>
</feature>
<dbReference type="InterPro" id="IPR001739">
    <property type="entry name" value="Methyl_CpG_DNA-bd"/>
</dbReference>
<accession>A0A4U5TUW9</accession>
<dbReference type="AlphaFoldDB" id="A0A4U5TUW9"/>
<evidence type="ECO:0000259" key="21">
    <source>
        <dbReference type="PROSITE" id="PS50867"/>
    </source>
</evidence>
<dbReference type="STRING" id="240159.A0A4U5TUW9"/>
<keyword evidence="11" id="KW-0862">Zinc</keyword>
<dbReference type="InterPro" id="IPR003616">
    <property type="entry name" value="Post-SET_dom"/>
</dbReference>
<feature type="region of interest" description="Disordered" evidence="19">
    <location>
        <begin position="199"/>
        <end position="229"/>
    </location>
</feature>
<evidence type="ECO:0000259" key="20">
    <source>
        <dbReference type="PROSITE" id="PS50280"/>
    </source>
</evidence>
<evidence type="ECO:0000256" key="1">
    <source>
        <dbReference type="ARBA" id="ARBA00004123"/>
    </source>
</evidence>
<evidence type="ECO:0000256" key="13">
    <source>
        <dbReference type="ARBA" id="ARBA00023242"/>
    </source>
</evidence>
<dbReference type="GO" id="GO:0005634">
    <property type="term" value="C:nucleus"/>
    <property type="evidence" value="ECO:0007669"/>
    <property type="project" value="UniProtKB-SubCell"/>
</dbReference>
<evidence type="ECO:0000256" key="2">
    <source>
        <dbReference type="ARBA" id="ARBA00004286"/>
    </source>
</evidence>
<evidence type="ECO:0000256" key="17">
    <source>
        <dbReference type="ARBA" id="ARBA00042995"/>
    </source>
</evidence>
<dbReference type="PROSITE" id="PS50868">
    <property type="entry name" value="POST_SET"/>
    <property type="match status" value="1"/>
</dbReference>
<evidence type="ECO:0000256" key="11">
    <source>
        <dbReference type="ARBA" id="ARBA00022833"/>
    </source>
</evidence>
<reference evidence="23 24" key="1">
    <citation type="submission" date="2019-01" db="EMBL/GenBank/DDBJ databases">
        <title>Genome Assembly of Collichthys lucidus.</title>
        <authorList>
            <person name="Cai M."/>
            <person name="Xiao S."/>
        </authorList>
    </citation>
    <scope>NUCLEOTIDE SEQUENCE [LARGE SCALE GENOMIC DNA]</scope>
    <source>
        <strain evidence="23">JT15FE1705JMU</strain>
        <tissue evidence="23">Muscle</tissue>
    </source>
</reference>
<evidence type="ECO:0000256" key="14">
    <source>
        <dbReference type="ARBA" id="ARBA00023306"/>
    </source>
</evidence>
<dbReference type="InterPro" id="IPR001214">
    <property type="entry name" value="SET_dom"/>
</dbReference>
<dbReference type="SUPFAM" id="SSF54171">
    <property type="entry name" value="DNA-binding domain"/>
    <property type="match status" value="1"/>
</dbReference>
<evidence type="ECO:0000256" key="18">
    <source>
        <dbReference type="ARBA" id="ARBA00049087"/>
    </source>
</evidence>
<dbReference type="InterPro" id="IPR046341">
    <property type="entry name" value="SET_dom_sf"/>
</dbReference>
<dbReference type="SMART" id="SM00391">
    <property type="entry name" value="MBD"/>
    <property type="match status" value="1"/>
</dbReference>
<feature type="domain" description="Post-SET" evidence="22">
    <location>
        <begin position="684"/>
        <end position="700"/>
    </location>
</feature>
<dbReference type="EMBL" id="ML240723">
    <property type="protein sequence ID" value="TKS65394.1"/>
    <property type="molecule type" value="Genomic_DNA"/>
</dbReference>
<name>A0A4U5TUW9_COLLU</name>
<dbReference type="InterPro" id="IPR016177">
    <property type="entry name" value="DNA-bd_dom_sf"/>
</dbReference>
<dbReference type="GO" id="GO:0003677">
    <property type="term" value="F:DNA binding"/>
    <property type="evidence" value="ECO:0007669"/>
    <property type="project" value="InterPro"/>
</dbReference>
<dbReference type="GO" id="GO:0032259">
    <property type="term" value="P:methylation"/>
    <property type="evidence" value="ECO:0007669"/>
    <property type="project" value="UniProtKB-KW"/>
</dbReference>
<feature type="region of interest" description="Disordered" evidence="19">
    <location>
        <begin position="554"/>
        <end position="610"/>
    </location>
</feature>
<dbReference type="GO" id="GO:0070828">
    <property type="term" value="P:heterochromatin organization"/>
    <property type="evidence" value="ECO:0007669"/>
    <property type="project" value="TreeGrafter"/>
</dbReference>
<dbReference type="SMART" id="SM00468">
    <property type="entry name" value="PreSET"/>
    <property type="match status" value="1"/>
</dbReference>
<keyword evidence="5 23" id="KW-0489">Methyltransferase</keyword>
<dbReference type="GO" id="GO:0140947">
    <property type="term" value="F:histone H3K9me2 methyltransferase activity"/>
    <property type="evidence" value="ECO:0007669"/>
    <property type="project" value="UniProtKB-EC"/>
</dbReference>
<dbReference type="Gene3D" id="2.170.270.10">
    <property type="entry name" value="SET domain"/>
    <property type="match status" value="2"/>
</dbReference>